<dbReference type="HAMAP" id="MF_00693">
    <property type="entry name" value="Transcrip_reg_TACO1"/>
    <property type="match status" value="1"/>
</dbReference>
<keyword evidence="4" id="KW-0238">DNA-binding</keyword>
<dbReference type="NCBIfam" id="NF009044">
    <property type="entry name" value="PRK12378.1"/>
    <property type="match status" value="1"/>
</dbReference>
<dbReference type="FunFam" id="1.10.10.200:FF:000002">
    <property type="entry name" value="Probable transcriptional regulatory protein CLM62_37755"/>
    <property type="match status" value="1"/>
</dbReference>
<dbReference type="PANTHER" id="PTHR12532">
    <property type="entry name" value="TRANSLATIONAL ACTIVATOR OF CYTOCHROME C OXIDASE 1"/>
    <property type="match status" value="1"/>
</dbReference>
<reference evidence="7 8" key="1">
    <citation type="journal article" date="2016" name="Environ. Microbiol.">
        <title>Genomic resolution of a cold subsurface aquifer community provides metabolic insights for novel microbes adapted to high CO concentrations.</title>
        <authorList>
            <person name="Probst A.J."/>
            <person name="Castelle C.J."/>
            <person name="Singh A."/>
            <person name="Brown C.T."/>
            <person name="Anantharaman K."/>
            <person name="Sharon I."/>
            <person name="Hug L.A."/>
            <person name="Burstein D."/>
            <person name="Emerson J.B."/>
            <person name="Thomas B.C."/>
            <person name="Banfield J.F."/>
        </authorList>
    </citation>
    <scope>NUCLEOTIDE SEQUENCE [LARGE SCALE GENOMIC DNA]</scope>
    <source>
        <strain evidence="7">CG2_30_44_31</strain>
    </source>
</reference>
<dbReference type="InterPro" id="IPR017856">
    <property type="entry name" value="Integrase-like_N"/>
</dbReference>
<dbReference type="InterPro" id="IPR048300">
    <property type="entry name" value="TACO1_YebC-like_2nd/3rd_dom"/>
</dbReference>
<evidence type="ECO:0000259" key="6">
    <source>
        <dbReference type="Pfam" id="PF20772"/>
    </source>
</evidence>
<name>A0A1J5AVZ8_9BACT</name>
<dbReference type="PANTHER" id="PTHR12532:SF0">
    <property type="entry name" value="TRANSLATIONAL ACTIVATOR OF CYTOCHROME C OXIDASE 1"/>
    <property type="match status" value="1"/>
</dbReference>
<evidence type="ECO:0000256" key="2">
    <source>
        <dbReference type="ARBA" id="ARBA00023015"/>
    </source>
</evidence>
<dbReference type="EMBL" id="MNXQ01000049">
    <property type="protein sequence ID" value="OIP03051.1"/>
    <property type="molecule type" value="Genomic_DNA"/>
</dbReference>
<dbReference type="GO" id="GO:0005829">
    <property type="term" value="C:cytosol"/>
    <property type="evidence" value="ECO:0007669"/>
    <property type="project" value="TreeGrafter"/>
</dbReference>
<dbReference type="GO" id="GO:0006355">
    <property type="term" value="P:regulation of DNA-templated transcription"/>
    <property type="evidence" value="ECO:0007669"/>
    <property type="project" value="UniProtKB-UniRule"/>
</dbReference>
<keyword evidence="4" id="KW-0963">Cytoplasm</keyword>
<dbReference type="InterPro" id="IPR026564">
    <property type="entry name" value="Transcrip_reg_TACO1-like_dom3"/>
</dbReference>
<dbReference type="Proteomes" id="UP000183605">
    <property type="component" value="Unassembled WGS sequence"/>
</dbReference>
<dbReference type="InterPro" id="IPR049083">
    <property type="entry name" value="TACO1_YebC_N"/>
</dbReference>
<sequence>MSGHSKWSTIKHKKEATDHKRGQIFTKLVRAITVAARDGGPDINSNFKLRLAVEKAHQVNMPKVNIDRAIEKGTGAGSMGFMEAVYEGFGPGNTAVIVEVLTDNKNRAVSELKKVFEMAGGSLGQPGSVAFLFDKKGRLVVEKKPAADKQMLKLIDLGVEDVVETETGIAVLTPANHLDEVKSKVEAEGFLVKEAQLVYLAKNYLDLDQAIREKAENFLESLDDLDDVQEVYSNL</sequence>
<dbReference type="SUPFAM" id="SSF75625">
    <property type="entry name" value="YebC-like"/>
    <property type="match status" value="1"/>
</dbReference>
<comment type="caution">
    <text evidence="7">The sequence shown here is derived from an EMBL/GenBank/DDBJ whole genome shotgun (WGS) entry which is preliminary data.</text>
</comment>
<evidence type="ECO:0000256" key="4">
    <source>
        <dbReference type="HAMAP-Rule" id="MF_00693"/>
    </source>
</evidence>
<dbReference type="InterPro" id="IPR029072">
    <property type="entry name" value="YebC-like"/>
</dbReference>
<feature type="domain" description="TACO1/YebC-like N-terminal" evidence="6">
    <location>
        <begin position="5"/>
        <end position="75"/>
    </location>
</feature>
<evidence type="ECO:0000313" key="8">
    <source>
        <dbReference type="Proteomes" id="UP000183605"/>
    </source>
</evidence>
<feature type="domain" description="TACO1/YebC-like second and third" evidence="5">
    <location>
        <begin position="83"/>
        <end position="235"/>
    </location>
</feature>
<accession>A0A1J5AVZ8</accession>
<organism evidence="7 8">
    <name type="scientific">Candidatus Beckwithbacteria bacterium CG2_30_44_31</name>
    <dbReference type="NCBI Taxonomy" id="1805035"/>
    <lineage>
        <taxon>Bacteria</taxon>
        <taxon>Candidatus Beckwithiibacteriota</taxon>
    </lineage>
</organism>
<comment type="similarity">
    <text evidence="1 4">Belongs to the TACO1 family.</text>
</comment>
<evidence type="ECO:0000256" key="3">
    <source>
        <dbReference type="ARBA" id="ARBA00023163"/>
    </source>
</evidence>
<keyword evidence="2 4" id="KW-0805">Transcription regulation</keyword>
<dbReference type="NCBIfam" id="NF001030">
    <property type="entry name" value="PRK00110.1"/>
    <property type="match status" value="1"/>
</dbReference>
<dbReference type="InterPro" id="IPR002876">
    <property type="entry name" value="Transcrip_reg_TACO1-like"/>
</dbReference>
<dbReference type="Pfam" id="PF20772">
    <property type="entry name" value="TACO1_YebC_N"/>
    <property type="match status" value="1"/>
</dbReference>
<evidence type="ECO:0000256" key="1">
    <source>
        <dbReference type="ARBA" id="ARBA00008724"/>
    </source>
</evidence>
<dbReference type="NCBIfam" id="TIGR01033">
    <property type="entry name" value="YebC/PmpR family DNA-binding transcriptional regulator"/>
    <property type="match status" value="1"/>
</dbReference>
<keyword evidence="3 4" id="KW-0804">Transcription</keyword>
<dbReference type="GO" id="GO:0003677">
    <property type="term" value="F:DNA binding"/>
    <property type="evidence" value="ECO:0007669"/>
    <property type="project" value="UniProtKB-UniRule"/>
</dbReference>
<dbReference type="Pfam" id="PF01709">
    <property type="entry name" value="Transcrip_reg"/>
    <property type="match status" value="1"/>
</dbReference>
<evidence type="ECO:0000259" key="5">
    <source>
        <dbReference type="Pfam" id="PF01709"/>
    </source>
</evidence>
<proteinExistence type="inferred from homology"/>
<gene>
    <name evidence="7" type="ORF">AUK18_02630</name>
</gene>
<dbReference type="Gene3D" id="1.10.10.200">
    <property type="match status" value="1"/>
</dbReference>
<evidence type="ECO:0000313" key="7">
    <source>
        <dbReference type="EMBL" id="OIP03051.1"/>
    </source>
</evidence>
<protein>
    <recommendedName>
        <fullName evidence="4">Probable transcriptional regulatory protein AUK18_02630</fullName>
    </recommendedName>
</protein>
<comment type="subcellular location">
    <subcellularLocation>
        <location evidence="4">Cytoplasm</location>
    </subcellularLocation>
</comment>
<dbReference type="Gene3D" id="3.30.70.980">
    <property type="match status" value="2"/>
</dbReference>
<dbReference type="AlphaFoldDB" id="A0A1J5AVZ8"/>